<evidence type="ECO:0000259" key="1">
    <source>
        <dbReference type="SMART" id="SM00481"/>
    </source>
</evidence>
<name>A0ABV3X3A3_9FIRM</name>
<comment type="caution">
    <text evidence="2">The sequence shown here is derived from an EMBL/GenBank/DDBJ whole genome shotgun (WGS) entry which is preliminary data.</text>
</comment>
<dbReference type="InterPro" id="IPR052018">
    <property type="entry name" value="PHP_domain"/>
</dbReference>
<gene>
    <name evidence="2" type="ORF">QCO44_02485</name>
</gene>
<dbReference type="InterPro" id="IPR003141">
    <property type="entry name" value="Pol/His_phosphatase_N"/>
</dbReference>
<dbReference type="Proteomes" id="UP001559623">
    <property type="component" value="Unassembled WGS sequence"/>
</dbReference>
<keyword evidence="3" id="KW-1185">Reference proteome</keyword>
<dbReference type="CDD" id="cd07438">
    <property type="entry name" value="PHP_HisPPase_AMP"/>
    <property type="match status" value="1"/>
</dbReference>
<dbReference type="PANTHER" id="PTHR42924:SF3">
    <property type="entry name" value="POLYMERASE_HISTIDINOL PHOSPHATASE N-TERMINAL DOMAIN-CONTAINING PROTEIN"/>
    <property type="match status" value="1"/>
</dbReference>
<protein>
    <submittedName>
        <fullName evidence="2">PHP domain-containing protein</fullName>
    </submittedName>
</protein>
<dbReference type="SUPFAM" id="SSF89550">
    <property type="entry name" value="PHP domain-like"/>
    <property type="match status" value="1"/>
</dbReference>
<dbReference type="Gene3D" id="1.10.150.650">
    <property type="match status" value="1"/>
</dbReference>
<dbReference type="InterPro" id="IPR004013">
    <property type="entry name" value="PHP_dom"/>
</dbReference>
<sequence>MASDLHTHTSYSDGRLTPEELVAAAKEAGLHYIAITDHDTVEGITHLYEQGLLPKKGIGIIPGIEFSAHHETHEVHILGYNVDIYQSELINRLTDVGEARWARFSEMVGKLRELGYAVTETEVLKIAGASKSISRSHIGRALVNKGFFPTVREAFDAVLSKGRPAYVSHYRLEPEEIVALIKGAGGTPILAHPKLVGDDDLVERLLNLGMEGIEAFYPQHDPVDTQRYIDMAERRGLLVTGGSDFHGFATRHPQELGLFTIDDGYAEKLYKPRRSLS</sequence>
<feature type="domain" description="Polymerase/histidinol phosphatase N-terminal" evidence="1">
    <location>
        <begin position="3"/>
        <end position="70"/>
    </location>
</feature>
<dbReference type="InterPro" id="IPR016195">
    <property type="entry name" value="Pol/histidinol_Pase-like"/>
</dbReference>
<dbReference type="Pfam" id="PF02811">
    <property type="entry name" value="PHP"/>
    <property type="match status" value="1"/>
</dbReference>
<dbReference type="PANTHER" id="PTHR42924">
    <property type="entry name" value="EXONUCLEASE"/>
    <property type="match status" value="1"/>
</dbReference>
<dbReference type="EMBL" id="JARVLH010000002">
    <property type="protein sequence ID" value="MEX5284509.1"/>
    <property type="molecule type" value="Genomic_DNA"/>
</dbReference>
<dbReference type="RefSeq" id="WP_368846248.1">
    <property type="nucleotide sequence ID" value="NZ_CP194411.1"/>
</dbReference>
<organism evidence="2 3">
    <name type="scientific">Selenomonas sputigena</name>
    <dbReference type="NCBI Taxonomy" id="69823"/>
    <lineage>
        <taxon>Bacteria</taxon>
        <taxon>Bacillati</taxon>
        <taxon>Bacillota</taxon>
        <taxon>Negativicutes</taxon>
        <taxon>Selenomonadales</taxon>
        <taxon>Selenomonadaceae</taxon>
        <taxon>Selenomonas</taxon>
    </lineage>
</organism>
<evidence type="ECO:0000313" key="2">
    <source>
        <dbReference type="EMBL" id="MEX5284509.1"/>
    </source>
</evidence>
<proteinExistence type="predicted"/>
<reference evidence="2 3" key="1">
    <citation type="submission" date="2023-04" db="EMBL/GenBank/DDBJ databases">
        <title>Genome Sequence of Selenomonas sputigena ATCC 33150.</title>
        <authorList>
            <person name="Miller D.P."/>
            <person name="Anvari S."/>
            <person name="Polson S.W."/>
            <person name="Macdonald M."/>
            <person name="Mcdowell J.V."/>
        </authorList>
    </citation>
    <scope>NUCLEOTIDE SEQUENCE [LARGE SCALE GENOMIC DNA]</scope>
    <source>
        <strain evidence="2 3">ATCC 33150</strain>
    </source>
</reference>
<evidence type="ECO:0000313" key="3">
    <source>
        <dbReference type="Proteomes" id="UP001559623"/>
    </source>
</evidence>
<dbReference type="Gene3D" id="3.20.20.140">
    <property type="entry name" value="Metal-dependent hydrolases"/>
    <property type="match status" value="1"/>
</dbReference>
<dbReference type="SMART" id="SM00481">
    <property type="entry name" value="POLIIIAc"/>
    <property type="match status" value="1"/>
</dbReference>
<accession>A0ABV3X3A3</accession>